<organism evidence="3">
    <name type="scientific">Odontella aurita</name>
    <dbReference type="NCBI Taxonomy" id="265563"/>
    <lineage>
        <taxon>Eukaryota</taxon>
        <taxon>Sar</taxon>
        <taxon>Stramenopiles</taxon>
        <taxon>Ochrophyta</taxon>
        <taxon>Bacillariophyta</taxon>
        <taxon>Mediophyceae</taxon>
        <taxon>Biddulphiophycidae</taxon>
        <taxon>Eupodiscales</taxon>
        <taxon>Odontellaceae</taxon>
        <taxon>Odontella</taxon>
    </lineage>
</organism>
<dbReference type="PANTHER" id="PTHR10174:SF229">
    <property type="entry name" value="CRAL-TRIO DOMAIN-CONTAINING PROTEIN"/>
    <property type="match status" value="1"/>
</dbReference>
<feature type="domain" description="CRAL-TRIO" evidence="2">
    <location>
        <begin position="272"/>
        <end position="432"/>
    </location>
</feature>
<dbReference type="Gene3D" id="3.40.525.10">
    <property type="entry name" value="CRAL-TRIO lipid binding domain"/>
    <property type="match status" value="1"/>
</dbReference>
<feature type="region of interest" description="Disordered" evidence="1">
    <location>
        <begin position="1"/>
        <end position="63"/>
    </location>
</feature>
<evidence type="ECO:0000313" key="3">
    <source>
        <dbReference type="EMBL" id="CAE2256774.1"/>
    </source>
</evidence>
<dbReference type="AlphaFoldDB" id="A0A7S4J9T0"/>
<gene>
    <name evidence="3" type="ORF">OAUR00152_LOCUS24535</name>
</gene>
<proteinExistence type="predicted"/>
<dbReference type="SUPFAM" id="SSF52087">
    <property type="entry name" value="CRAL/TRIO domain"/>
    <property type="match status" value="1"/>
</dbReference>
<dbReference type="InterPro" id="IPR001251">
    <property type="entry name" value="CRAL-TRIO_dom"/>
</dbReference>
<dbReference type="InterPro" id="IPR036865">
    <property type="entry name" value="CRAL-TRIO_dom_sf"/>
</dbReference>
<feature type="compositionally biased region" description="Acidic residues" evidence="1">
    <location>
        <begin position="97"/>
        <end position="106"/>
    </location>
</feature>
<evidence type="ECO:0000259" key="2">
    <source>
        <dbReference type="PROSITE" id="PS50191"/>
    </source>
</evidence>
<dbReference type="EMBL" id="HBKQ01035711">
    <property type="protein sequence ID" value="CAE2256774.1"/>
    <property type="molecule type" value="Transcribed_RNA"/>
</dbReference>
<sequence length="462" mass="50753">MPAEEAEVRESAKEEEEEEEKVAAPEAEEEPPEDSTADVAAVKEPEEGSPATAEEDAVAAEVSSVRVMPEKLAQPIEVAADDDDDEAVAPAAKEEEIVIAEEELSDVDVGSSTTDDAEETPAKAGDADREGAAEETEEKDSALEKVQENGSHHAAASAVEVDEESRSPPKALKGAKAKPKPAPQASDGKPKPAVVARSGTFHETPAETEALHFMASSLRTELGQAAAGVPPENLLQFLRWSPDVKKAAKRFRAHQKWRMAFMNKERRLLLSEDPDLFRLLATDLLRAPEGCIDKDGAGVLLIRLRECDLVKEYNTVKLVCRAVLYMVERMLERPSNQKLGIRVVLDLNGVAGTNMERGIARILHGACGAFPLRVRGMHVVGPVPWWFGKYPSYVPYKLRERMLYVRDVSELYGVIKKRGLPKDCGGRIAYNPRAWASAQMEREIDDRDFISLERCAPKAIKN</sequence>
<evidence type="ECO:0000256" key="1">
    <source>
        <dbReference type="SAM" id="MobiDB-lite"/>
    </source>
</evidence>
<feature type="compositionally biased region" description="Basic and acidic residues" evidence="1">
    <location>
        <begin position="1"/>
        <end position="12"/>
    </location>
</feature>
<dbReference type="PROSITE" id="PS50191">
    <property type="entry name" value="CRAL_TRIO"/>
    <property type="match status" value="1"/>
</dbReference>
<protein>
    <recommendedName>
        <fullName evidence="2">CRAL-TRIO domain-containing protein</fullName>
    </recommendedName>
</protein>
<dbReference type="Pfam" id="PF00650">
    <property type="entry name" value="CRAL_TRIO"/>
    <property type="match status" value="1"/>
</dbReference>
<reference evidence="3" key="1">
    <citation type="submission" date="2021-01" db="EMBL/GenBank/DDBJ databases">
        <authorList>
            <person name="Corre E."/>
            <person name="Pelletier E."/>
            <person name="Niang G."/>
            <person name="Scheremetjew M."/>
            <person name="Finn R."/>
            <person name="Kale V."/>
            <person name="Holt S."/>
            <person name="Cochrane G."/>
            <person name="Meng A."/>
            <person name="Brown T."/>
            <person name="Cohen L."/>
        </authorList>
    </citation>
    <scope>NUCLEOTIDE SEQUENCE</scope>
    <source>
        <strain evidence="3">Isolate 1302-5</strain>
    </source>
</reference>
<name>A0A7S4J9T0_9STRA</name>
<feature type="compositionally biased region" description="Basic and acidic residues" evidence="1">
    <location>
        <begin position="139"/>
        <end position="151"/>
    </location>
</feature>
<feature type="region of interest" description="Disordered" evidence="1">
    <location>
        <begin position="76"/>
        <end position="195"/>
    </location>
</feature>
<dbReference type="PANTHER" id="PTHR10174">
    <property type="entry name" value="ALPHA-TOCOPHEROL TRANSFER PROTEIN-RELATED"/>
    <property type="match status" value="1"/>
</dbReference>
<feature type="compositionally biased region" description="Acidic residues" evidence="1">
    <location>
        <begin position="13"/>
        <end position="36"/>
    </location>
</feature>
<accession>A0A7S4J9T0</accession>